<dbReference type="Pfam" id="PF03845">
    <property type="entry name" value="Spore_permease"/>
    <property type="match status" value="1"/>
</dbReference>
<proteinExistence type="inferred from homology"/>
<evidence type="ECO:0000256" key="4">
    <source>
        <dbReference type="ARBA" id="ARBA00022544"/>
    </source>
</evidence>
<dbReference type="EMBL" id="JAMQJY010000003">
    <property type="protein sequence ID" value="MCM2677162.1"/>
    <property type="molecule type" value="Genomic_DNA"/>
</dbReference>
<evidence type="ECO:0000256" key="2">
    <source>
        <dbReference type="ARBA" id="ARBA00007998"/>
    </source>
</evidence>
<feature type="transmembrane region" description="Helical" evidence="8">
    <location>
        <begin position="268"/>
        <end position="290"/>
    </location>
</feature>
<evidence type="ECO:0000256" key="6">
    <source>
        <dbReference type="ARBA" id="ARBA00022989"/>
    </source>
</evidence>
<feature type="transmembrane region" description="Helical" evidence="8">
    <location>
        <begin position="302"/>
        <end position="323"/>
    </location>
</feature>
<dbReference type="Gene3D" id="1.20.1740.10">
    <property type="entry name" value="Amino acid/polyamine transporter I"/>
    <property type="match status" value="1"/>
</dbReference>
<gene>
    <name evidence="9" type="ORF">NDM98_18135</name>
</gene>
<evidence type="ECO:0000256" key="1">
    <source>
        <dbReference type="ARBA" id="ARBA00004141"/>
    </source>
</evidence>
<evidence type="ECO:0000313" key="9">
    <source>
        <dbReference type="EMBL" id="MCM2677162.1"/>
    </source>
</evidence>
<keyword evidence="7 8" id="KW-0472">Membrane</keyword>
<feature type="transmembrane region" description="Helical" evidence="8">
    <location>
        <begin position="44"/>
        <end position="67"/>
    </location>
</feature>
<feature type="transmembrane region" description="Helical" evidence="8">
    <location>
        <begin position="120"/>
        <end position="137"/>
    </location>
</feature>
<comment type="similarity">
    <text evidence="2">Belongs to the amino acid-polyamine-organocation (APC) superfamily. Spore germination protein (SGP) (TC 2.A.3.9) family.</text>
</comment>
<feature type="transmembrane region" description="Helical" evidence="8">
    <location>
        <begin position="184"/>
        <end position="206"/>
    </location>
</feature>
<keyword evidence="3" id="KW-0813">Transport</keyword>
<dbReference type="PANTHER" id="PTHR34975">
    <property type="entry name" value="SPORE GERMINATION PROTEIN A2"/>
    <property type="match status" value="1"/>
</dbReference>
<sequence length="361" mass="40805">MKKENSINLVQFFWFFVQTQIAISIMTLPYNIYHAAKTDGWISVLIAGIITQLLLILVWLLAIRFPAFTFYEMLESLLGKTLGKIISILYIAYYLAVAAFVLLVFNFLISVWVLNKTPDIIAIPLFVVACLYLLNSNIQVIARFMTIIGPIMLLIPLLATYAFFDSEPLYLLPILTSTWMEIGKGVFTASLSMQGFLIVTILYPLVKGSNKEKLVAATYANVLVTAIYTFTVVASFVYFSPGQFEILPEPLLYMIKTISLVLIERIDLIFLAIWSIVVLATLVSYLYMASSGMTTVFNHKKPLWFNIFSGAIISVLALIPQNILTVRKLLIYIDYVGILFMAIIPVMLLLYAVLFKRRESS</sequence>
<feature type="transmembrane region" description="Helical" evidence="8">
    <location>
        <begin position="329"/>
        <end position="354"/>
    </location>
</feature>
<comment type="subcellular location">
    <subcellularLocation>
        <location evidence="1">Membrane</location>
        <topology evidence="1">Multi-pass membrane protein</topology>
    </subcellularLocation>
</comment>
<evidence type="ECO:0000256" key="5">
    <source>
        <dbReference type="ARBA" id="ARBA00022692"/>
    </source>
</evidence>
<evidence type="ECO:0000313" key="10">
    <source>
        <dbReference type="Proteomes" id="UP001203665"/>
    </source>
</evidence>
<keyword evidence="10" id="KW-1185">Reference proteome</keyword>
<dbReference type="PANTHER" id="PTHR34975:SF2">
    <property type="entry name" value="SPORE GERMINATION PROTEIN A2"/>
    <property type="match status" value="1"/>
</dbReference>
<comment type="caution">
    <text evidence="9">The sequence shown here is derived from an EMBL/GenBank/DDBJ whole genome shotgun (WGS) entry which is preliminary data.</text>
</comment>
<keyword evidence="6 8" id="KW-1133">Transmembrane helix</keyword>
<organism evidence="9 10">
    <name type="scientific">Alkalicoccobacillus plakortidis</name>
    <dbReference type="NCBI Taxonomy" id="444060"/>
    <lineage>
        <taxon>Bacteria</taxon>
        <taxon>Bacillati</taxon>
        <taxon>Bacillota</taxon>
        <taxon>Bacilli</taxon>
        <taxon>Bacillales</taxon>
        <taxon>Bacillaceae</taxon>
        <taxon>Alkalicoccobacillus</taxon>
    </lineage>
</organism>
<dbReference type="NCBIfam" id="TIGR00912">
    <property type="entry name" value="2A0309"/>
    <property type="match status" value="1"/>
</dbReference>
<feature type="transmembrane region" description="Helical" evidence="8">
    <location>
        <begin position="144"/>
        <end position="164"/>
    </location>
</feature>
<accession>A0ABT0XMM4</accession>
<feature type="transmembrane region" description="Helical" evidence="8">
    <location>
        <begin position="12"/>
        <end position="32"/>
    </location>
</feature>
<keyword evidence="4" id="KW-0309">Germination</keyword>
<evidence type="ECO:0000256" key="8">
    <source>
        <dbReference type="SAM" id="Phobius"/>
    </source>
</evidence>
<dbReference type="InterPro" id="IPR004761">
    <property type="entry name" value="Spore_GerAB"/>
</dbReference>
<evidence type="ECO:0000256" key="3">
    <source>
        <dbReference type="ARBA" id="ARBA00022448"/>
    </source>
</evidence>
<reference evidence="9" key="1">
    <citation type="submission" date="2022-06" db="EMBL/GenBank/DDBJ databases">
        <title>Alkalicoccobacillus porphyridii sp. nov., isolated from a marine red alga, Porphyridium purpureum and reclassification of Shouchella plakortidis and Shouchella gibsonii as Alkalicoccobacillus plakortidis comb. nov. and Alkalicoccobacillus gibsonii comb. nov.</title>
        <authorList>
            <person name="Kim K.H."/>
            <person name="Lee J.K."/>
            <person name="Han D.M."/>
            <person name="Baek J.H."/>
            <person name="Jeon C.O."/>
        </authorList>
    </citation>
    <scope>NUCLEOTIDE SEQUENCE</scope>
    <source>
        <strain evidence="9">DSM 19153</strain>
    </source>
</reference>
<feature type="transmembrane region" description="Helical" evidence="8">
    <location>
        <begin position="88"/>
        <end position="114"/>
    </location>
</feature>
<evidence type="ECO:0000256" key="7">
    <source>
        <dbReference type="ARBA" id="ARBA00023136"/>
    </source>
</evidence>
<feature type="transmembrane region" description="Helical" evidence="8">
    <location>
        <begin position="218"/>
        <end position="239"/>
    </location>
</feature>
<dbReference type="RefSeq" id="WP_251610675.1">
    <property type="nucleotide sequence ID" value="NZ_JAMQJY010000003.1"/>
</dbReference>
<name>A0ABT0XMM4_9BACI</name>
<dbReference type="Proteomes" id="UP001203665">
    <property type="component" value="Unassembled WGS sequence"/>
</dbReference>
<keyword evidence="5 8" id="KW-0812">Transmembrane</keyword>
<protein>
    <submittedName>
        <fullName evidence="9">Spore germination protein</fullName>
    </submittedName>
</protein>